<evidence type="ECO:0000313" key="7">
    <source>
        <dbReference type="EMBL" id="SFI65798.1"/>
    </source>
</evidence>
<proteinExistence type="inferred from homology"/>
<dbReference type="GO" id="GO:0016020">
    <property type="term" value="C:membrane"/>
    <property type="evidence" value="ECO:0007669"/>
    <property type="project" value="UniProtKB-SubCell"/>
</dbReference>
<dbReference type="Pfam" id="PF01145">
    <property type="entry name" value="Band_7"/>
    <property type="match status" value="1"/>
</dbReference>
<dbReference type="Gene3D" id="3.30.479.30">
    <property type="entry name" value="Band 7 domain"/>
    <property type="match status" value="1"/>
</dbReference>
<dbReference type="RefSeq" id="WP_092051515.1">
    <property type="nucleotide sequence ID" value="NZ_FOQD01000011.1"/>
</dbReference>
<reference evidence="8" key="1">
    <citation type="submission" date="2016-10" db="EMBL/GenBank/DDBJ databases">
        <authorList>
            <person name="Varghese N."/>
            <person name="Submissions S."/>
        </authorList>
    </citation>
    <scope>NUCLEOTIDE SEQUENCE [LARGE SCALE GENOMIC DNA]</scope>
    <source>
        <strain evidence="8">DSM 26348</strain>
    </source>
</reference>
<dbReference type="GO" id="GO:0008233">
    <property type="term" value="F:peptidase activity"/>
    <property type="evidence" value="ECO:0007669"/>
    <property type="project" value="UniProtKB-KW"/>
</dbReference>
<dbReference type="SMART" id="SM00244">
    <property type="entry name" value="PHB"/>
    <property type="match status" value="1"/>
</dbReference>
<organism evidence="7 8">
    <name type="scientific">Planctomicrobium piriforme</name>
    <dbReference type="NCBI Taxonomy" id="1576369"/>
    <lineage>
        <taxon>Bacteria</taxon>
        <taxon>Pseudomonadati</taxon>
        <taxon>Planctomycetota</taxon>
        <taxon>Planctomycetia</taxon>
        <taxon>Planctomycetales</taxon>
        <taxon>Planctomycetaceae</taxon>
        <taxon>Planctomicrobium</taxon>
    </lineage>
</organism>
<evidence type="ECO:0000256" key="2">
    <source>
        <dbReference type="ARBA" id="ARBA00007862"/>
    </source>
</evidence>
<keyword evidence="7" id="KW-0378">Hydrolase</keyword>
<evidence type="ECO:0000256" key="5">
    <source>
        <dbReference type="PIRNR" id="PIRNR005651"/>
    </source>
</evidence>
<dbReference type="SUPFAM" id="SSF117892">
    <property type="entry name" value="Band 7/SPFH domain"/>
    <property type="match status" value="1"/>
</dbReference>
<protein>
    <recommendedName>
        <fullName evidence="5">Protein HflC</fullName>
    </recommendedName>
</protein>
<dbReference type="InterPro" id="IPR036013">
    <property type="entry name" value="Band_7/SPFH_dom_sf"/>
</dbReference>
<comment type="similarity">
    <text evidence="2 5">Belongs to the band 7/mec-2 family. HflC subfamily.</text>
</comment>
<accession>A0A1I3K0E3</accession>
<sequence>MSRNVLIVIAAVVLILGLLLYRSFLFTVSERELAVLVQFGNPVKSITQPGLYFKLPVMQEVRRLPKTQQLWRSSASETLVDLPTEDGKKIEVSAWAIWRINDPEKFVRVLRTVDNGENAIKLRVRSVIRDVIGSYKLSEVVRSTNRELTYSFRLDSPSTPMAGDPTVVGAAQPGEIQTISIGRQKLMDLIKADIRKRLQGTDPAEGATGGSVDRGIELVDVGISHIGFVPLVREAAFDRLKAFMESIAAGYYNAGVQRKQEILNQTQAEVEKILGEGAAQSSMVRGKIDAEAIEKFAVVITETGDFYNFTKTLELYEQALGGNTRLILTTDSELFRLMKSSAATPPQDLK</sequence>
<comment type="function">
    <text evidence="5">HflC and HflK could regulate a protease.</text>
</comment>
<keyword evidence="4" id="KW-1133">Transmembrane helix</keyword>
<dbReference type="Proteomes" id="UP000199518">
    <property type="component" value="Unassembled WGS sequence"/>
</dbReference>
<dbReference type="CDD" id="cd03405">
    <property type="entry name" value="SPFH_HflC"/>
    <property type="match status" value="1"/>
</dbReference>
<evidence type="ECO:0000256" key="3">
    <source>
        <dbReference type="ARBA" id="ARBA00022692"/>
    </source>
</evidence>
<dbReference type="NCBIfam" id="TIGR01932">
    <property type="entry name" value="hflC"/>
    <property type="match status" value="1"/>
</dbReference>
<dbReference type="EMBL" id="FOQD01000011">
    <property type="protein sequence ID" value="SFI65798.1"/>
    <property type="molecule type" value="Genomic_DNA"/>
</dbReference>
<dbReference type="PANTHER" id="PTHR42911:SF2">
    <property type="entry name" value="PROHIBITIN FAMILY PROTEIN"/>
    <property type="match status" value="1"/>
</dbReference>
<dbReference type="PANTHER" id="PTHR42911">
    <property type="entry name" value="MODULATOR OF FTSH PROTEASE HFLC"/>
    <property type="match status" value="1"/>
</dbReference>
<dbReference type="PIRSF" id="PIRSF005651">
    <property type="entry name" value="HflC"/>
    <property type="match status" value="1"/>
</dbReference>
<dbReference type="InterPro" id="IPR001107">
    <property type="entry name" value="Band_7"/>
</dbReference>
<evidence type="ECO:0000256" key="4">
    <source>
        <dbReference type="ARBA" id="ARBA00022989"/>
    </source>
</evidence>
<dbReference type="InterPro" id="IPR010200">
    <property type="entry name" value="HflC"/>
</dbReference>
<keyword evidence="4" id="KW-0472">Membrane</keyword>
<dbReference type="STRING" id="1576369.SAMN05421753_11173"/>
<evidence type="ECO:0000259" key="6">
    <source>
        <dbReference type="SMART" id="SM00244"/>
    </source>
</evidence>
<keyword evidence="8" id="KW-1185">Reference proteome</keyword>
<comment type="subcellular location">
    <subcellularLocation>
        <location evidence="1">Membrane</location>
        <topology evidence="1">Single-pass membrane protein</topology>
    </subcellularLocation>
</comment>
<dbReference type="GO" id="GO:0006508">
    <property type="term" value="P:proteolysis"/>
    <property type="evidence" value="ECO:0007669"/>
    <property type="project" value="UniProtKB-KW"/>
</dbReference>
<evidence type="ECO:0000313" key="8">
    <source>
        <dbReference type="Proteomes" id="UP000199518"/>
    </source>
</evidence>
<gene>
    <name evidence="7" type="ORF">SAMN05421753_11173</name>
</gene>
<keyword evidence="7" id="KW-0645">Protease</keyword>
<name>A0A1I3K0E3_9PLAN</name>
<keyword evidence="3" id="KW-0812">Transmembrane</keyword>
<dbReference type="OrthoDB" id="9809197at2"/>
<feature type="domain" description="Band 7" evidence="6">
    <location>
        <begin position="23"/>
        <end position="240"/>
    </location>
</feature>
<evidence type="ECO:0000256" key="1">
    <source>
        <dbReference type="ARBA" id="ARBA00004167"/>
    </source>
</evidence>
<dbReference type="AlphaFoldDB" id="A0A1I3K0E3"/>